<dbReference type="InterPro" id="IPR036865">
    <property type="entry name" value="CRAL-TRIO_dom_sf"/>
</dbReference>
<comment type="caution">
    <text evidence="2">The sequence shown here is derived from an EMBL/GenBank/DDBJ whole genome shotgun (WGS) entry which is preliminary data.</text>
</comment>
<organism evidence="2 3">
    <name type="scientific">Apolygus lucorum</name>
    <name type="common">Small green plant bug</name>
    <name type="synonym">Lygocoris lucorum</name>
    <dbReference type="NCBI Taxonomy" id="248454"/>
    <lineage>
        <taxon>Eukaryota</taxon>
        <taxon>Metazoa</taxon>
        <taxon>Ecdysozoa</taxon>
        <taxon>Arthropoda</taxon>
        <taxon>Hexapoda</taxon>
        <taxon>Insecta</taxon>
        <taxon>Pterygota</taxon>
        <taxon>Neoptera</taxon>
        <taxon>Paraneoptera</taxon>
        <taxon>Hemiptera</taxon>
        <taxon>Heteroptera</taxon>
        <taxon>Panheteroptera</taxon>
        <taxon>Cimicomorpha</taxon>
        <taxon>Miridae</taxon>
        <taxon>Mirini</taxon>
        <taxon>Apolygus</taxon>
    </lineage>
</organism>
<proteinExistence type="predicted"/>
<dbReference type="CDD" id="cd00170">
    <property type="entry name" value="SEC14"/>
    <property type="match status" value="2"/>
</dbReference>
<feature type="domain" description="CRAL-TRIO" evidence="1">
    <location>
        <begin position="405"/>
        <end position="565"/>
    </location>
</feature>
<reference evidence="2" key="1">
    <citation type="journal article" date="2021" name="Mol. Ecol. Resour.">
        <title>Apolygus lucorum genome provides insights into omnivorousness and mesophyll feeding.</title>
        <authorList>
            <person name="Liu Y."/>
            <person name="Liu H."/>
            <person name="Wang H."/>
            <person name="Huang T."/>
            <person name="Liu B."/>
            <person name="Yang B."/>
            <person name="Yin L."/>
            <person name="Li B."/>
            <person name="Zhang Y."/>
            <person name="Zhang S."/>
            <person name="Jiang F."/>
            <person name="Zhang X."/>
            <person name="Ren Y."/>
            <person name="Wang B."/>
            <person name="Wang S."/>
            <person name="Lu Y."/>
            <person name="Wu K."/>
            <person name="Fan W."/>
            <person name="Wang G."/>
        </authorList>
    </citation>
    <scope>NUCLEOTIDE SEQUENCE</scope>
    <source>
        <strain evidence="2">12Hb</strain>
    </source>
</reference>
<feature type="domain" description="CRAL-TRIO" evidence="1">
    <location>
        <begin position="90"/>
        <end position="253"/>
    </location>
</feature>
<accession>A0A8S9WY52</accession>
<dbReference type="Proteomes" id="UP000466442">
    <property type="component" value="Unassembled WGS sequence"/>
</dbReference>
<keyword evidence="3" id="KW-1185">Reference proteome</keyword>
<dbReference type="SMART" id="SM00516">
    <property type="entry name" value="SEC14"/>
    <property type="match status" value="2"/>
</dbReference>
<protein>
    <recommendedName>
        <fullName evidence="1">CRAL-TRIO domain-containing protein</fullName>
    </recommendedName>
</protein>
<name>A0A8S9WY52_APOLU</name>
<gene>
    <name evidence="2" type="ORF">GE061_006558</name>
</gene>
<dbReference type="PANTHER" id="PTHR10174:SF230">
    <property type="entry name" value="ALPHA-TOCOPHEROL TRANSFER PROTEIN-LIKE"/>
    <property type="match status" value="1"/>
</dbReference>
<evidence type="ECO:0000313" key="3">
    <source>
        <dbReference type="Proteomes" id="UP000466442"/>
    </source>
</evidence>
<dbReference type="SUPFAM" id="SSF52087">
    <property type="entry name" value="CRAL/TRIO domain"/>
    <property type="match status" value="2"/>
</dbReference>
<evidence type="ECO:0000313" key="2">
    <source>
        <dbReference type="EMBL" id="KAF6200255.1"/>
    </source>
</evidence>
<dbReference type="InterPro" id="IPR001251">
    <property type="entry name" value="CRAL-TRIO_dom"/>
</dbReference>
<dbReference type="InterPro" id="IPR036273">
    <property type="entry name" value="CRAL/TRIO_N_dom_sf"/>
</dbReference>
<dbReference type="EMBL" id="WIXP02000014">
    <property type="protein sequence ID" value="KAF6200255.1"/>
    <property type="molecule type" value="Genomic_DNA"/>
</dbReference>
<dbReference type="PROSITE" id="PS50191">
    <property type="entry name" value="CRAL_TRIO"/>
    <property type="match status" value="2"/>
</dbReference>
<dbReference type="SUPFAM" id="SSF46938">
    <property type="entry name" value="CRAL/TRIO N-terminal domain"/>
    <property type="match status" value="2"/>
</dbReference>
<dbReference type="GO" id="GO:0016020">
    <property type="term" value="C:membrane"/>
    <property type="evidence" value="ECO:0007669"/>
    <property type="project" value="TreeGrafter"/>
</dbReference>
<dbReference type="GO" id="GO:1902936">
    <property type="term" value="F:phosphatidylinositol bisphosphate binding"/>
    <property type="evidence" value="ECO:0007669"/>
    <property type="project" value="TreeGrafter"/>
</dbReference>
<dbReference type="OrthoDB" id="6603386at2759"/>
<dbReference type="Pfam" id="PF00650">
    <property type="entry name" value="CRAL_TRIO"/>
    <property type="match status" value="2"/>
</dbReference>
<dbReference type="PANTHER" id="PTHR10174">
    <property type="entry name" value="ALPHA-TOCOPHEROL TRANSFER PROTEIN-RELATED"/>
    <property type="match status" value="1"/>
</dbReference>
<sequence>MSLQPLSYEQEERILLEIGYSRLQLNQDIEQLKEWLKMQEHLPQCRLQESDIFLSNFLVGCKGSLEISKKKLDYYYTLRGKGDIFCNRDKPEFLDKCHTFAAVIQLPKNTPDDSRVYIARLIDTDLDKFNPIAYLQTLLLLFEHRFRNDGITDRETYLIDCKDLSLRHFLQFTPTLLKSYMTFFLDANPLRVKKLLIANAPTALAAALNNVFLPFLSAKLRKRYFVSDEPLEKVFEYPSMLPSDYEGGKEKSLAELNDEWYATFKKTLAGISSQLGEVVDENKRPRDGGIENPYFGLNGSIKSRAETFLPSKMSFYYPTKDEEDKILKEIGYSRSQLERDIPSLRLWLQEQIHLPESRLKENDVFLSNFLVGCKGSIEQAKRKLDHYYSMRGKGEAFMNRSTFDYVDSVEKYVTIVDLPKPTPEGNCIALTHMTNDDVEMYNGVDTLKKMLLLFELKLRTIPIAGQHIYILDAANYSMSHFLKLPPTALRSFTSFFQEAYPVRVKKILVTNVPQVLATAINTVIVPFLSKKLKDRFHVTSDPIHKAFEHVEVLPKDIEGGKGPALADLGSAWAKTLKTSQIIKDLLPQLSEEADESKRPQLKNGINDPYFGLHGSIKALVLD</sequence>
<dbReference type="Gene3D" id="3.40.525.10">
    <property type="entry name" value="CRAL-TRIO lipid binding domain"/>
    <property type="match status" value="2"/>
</dbReference>
<evidence type="ECO:0000259" key="1">
    <source>
        <dbReference type="PROSITE" id="PS50191"/>
    </source>
</evidence>
<dbReference type="AlphaFoldDB" id="A0A8S9WY52"/>